<name>A0A6I6UU43_9BACI</name>
<proteinExistence type="predicted"/>
<dbReference type="Proteomes" id="UP000465062">
    <property type="component" value="Chromosome"/>
</dbReference>
<protein>
    <submittedName>
        <fullName evidence="1">Uncharacterized protein</fullName>
    </submittedName>
</protein>
<dbReference type="KEGG" id="bvq:FHE72_20445"/>
<evidence type="ECO:0000313" key="2">
    <source>
        <dbReference type="Proteomes" id="UP000465062"/>
    </source>
</evidence>
<accession>A0A6I6UU43</accession>
<reference evidence="1 2" key="1">
    <citation type="submission" date="2019-06" db="EMBL/GenBank/DDBJ databases">
        <title>An operon consisting of a P-type ATPase gene and a transcriptional regular gene given the different cadmium resistance in Bacillus vietamensis 151-6 and Bacillus marisflavi 151-25.</title>
        <authorList>
            <person name="Yu X."/>
        </authorList>
    </citation>
    <scope>NUCLEOTIDE SEQUENCE [LARGE SCALE GENOMIC DNA]</scope>
    <source>
        <strain evidence="1 2">151-6</strain>
    </source>
</reference>
<dbReference type="RefSeq" id="WP_159362823.1">
    <property type="nucleotide sequence ID" value="NZ_CP047394.1"/>
</dbReference>
<dbReference type="EMBL" id="CP047394">
    <property type="protein sequence ID" value="QHE63111.1"/>
    <property type="molecule type" value="Genomic_DNA"/>
</dbReference>
<evidence type="ECO:0000313" key="1">
    <source>
        <dbReference type="EMBL" id="QHE63111.1"/>
    </source>
</evidence>
<organism evidence="1 2">
    <name type="scientific">Rossellomorea vietnamensis</name>
    <dbReference type="NCBI Taxonomy" id="218284"/>
    <lineage>
        <taxon>Bacteria</taxon>
        <taxon>Bacillati</taxon>
        <taxon>Bacillota</taxon>
        <taxon>Bacilli</taxon>
        <taxon>Bacillales</taxon>
        <taxon>Bacillaceae</taxon>
        <taxon>Rossellomorea</taxon>
    </lineage>
</organism>
<dbReference type="AlphaFoldDB" id="A0A6I6UU43"/>
<sequence>MSKEYKMIYHFNDGESWGGETQTVSLTAEQVTFMLNHFQSSNNLEVESKQTGEVRKVKDIKSIELIF</sequence>
<gene>
    <name evidence="1" type="ORF">FHE72_20445</name>
</gene>